<protein>
    <recommendedName>
        <fullName evidence="4">Mitochondrial export protein Som1</fullName>
    </recommendedName>
</protein>
<keyword evidence="3" id="KW-1185">Reference proteome</keyword>
<evidence type="ECO:0000313" key="3">
    <source>
        <dbReference type="Proteomes" id="UP000800038"/>
    </source>
</evidence>
<proteinExistence type="predicted"/>
<evidence type="ECO:0000313" key="2">
    <source>
        <dbReference type="EMBL" id="KAF1934719.1"/>
    </source>
</evidence>
<evidence type="ECO:0008006" key="4">
    <source>
        <dbReference type="Google" id="ProtNLM"/>
    </source>
</evidence>
<evidence type="ECO:0000256" key="1">
    <source>
        <dbReference type="SAM" id="MobiDB-lite"/>
    </source>
</evidence>
<dbReference type="EMBL" id="ML976393">
    <property type="protein sequence ID" value="KAF1934719.1"/>
    <property type="molecule type" value="Genomic_DNA"/>
</dbReference>
<dbReference type="Proteomes" id="UP000800038">
    <property type="component" value="Unassembled WGS sequence"/>
</dbReference>
<accession>A0A6A5S4M5</accession>
<gene>
    <name evidence="2" type="ORF">EJ02DRAFT_439693</name>
</gene>
<reference evidence="2" key="1">
    <citation type="journal article" date="2020" name="Stud. Mycol.">
        <title>101 Dothideomycetes genomes: a test case for predicting lifestyles and emergence of pathogens.</title>
        <authorList>
            <person name="Haridas S."/>
            <person name="Albert R."/>
            <person name="Binder M."/>
            <person name="Bloem J."/>
            <person name="Labutti K."/>
            <person name="Salamov A."/>
            <person name="Andreopoulos B."/>
            <person name="Baker S."/>
            <person name="Barry K."/>
            <person name="Bills G."/>
            <person name="Bluhm B."/>
            <person name="Cannon C."/>
            <person name="Castanera R."/>
            <person name="Culley D."/>
            <person name="Daum C."/>
            <person name="Ezra D."/>
            <person name="Gonzalez J."/>
            <person name="Henrissat B."/>
            <person name="Kuo A."/>
            <person name="Liang C."/>
            <person name="Lipzen A."/>
            <person name="Lutzoni F."/>
            <person name="Magnuson J."/>
            <person name="Mondo S."/>
            <person name="Nolan M."/>
            <person name="Ohm R."/>
            <person name="Pangilinan J."/>
            <person name="Park H.-J."/>
            <person name="Ramirez L."/>
            <person name="Alfaro M."/>
            <person name="Sun H."/>
            <person name="Tritt A."/>
            <person name="Yoshinaga Y."/>
            <person name="Zwiers L.-H."/>
            <person name="Turgeon B."/>
            <person name="Goodwin S."/>
            <person name="Spatafora J."/>
            <person name="Crous P."/>
            <person name="Grigoriev I."/>
        </authorList>
    </citation>
    <scope>NUCLEOTIDE SEQUENCE</scope>
    <source>
        <strain evidence="2">CBS 161.51</strain>
    </source>
</reference>
<feature type="region of interest" description="Disordered" evidence="1">
    <location>
        <begin position="84"/>
        <end position="107"/>
    </location>
</feature>
<sequence>MPPPTCTLPLSALESSINTLPNGKPLSPPIKLSECALKELVQYKCNVQKAQKKGMRPSVVCEPVVRLLRRCENGLSVETTAWEGWKAKQPGGDVEGRDGHVQRHWSQ</sequence>
<dbReference type="GO" id="GO:0042720">
    <property type="term" value="C:mitochondrial inner membrane peptidase complex"/>
    <property type="evidence" value="ECO:0007669"/>
    <property type="project" value="InterPro"/>
</dbReference>
<name>A0A6A5S4M5_9PLEO</name>
<dbReference type="AlphaFoldDB" id="A0A6A5S4M5"/>
<organism evidence="2 3">
    <name type="scientific">Clathrospora elynae</name>
    <dbReference type="NCBI Taxonomy" id="706981"/>
    <lineage>
        <taxon>Eukaryota</taxon>
        <taxon>Fungi</taxon>
        <taxon>Dikarya</taxon>
        <taxon>Ascomycota</taxon>
        <taxon>Pezizomycotina</taxon>
        <taxon>Dothideomycetes</taxon>
        <taxon>Pleosporomycetidae</taxon>
        <taxon>Pleosporales</taxon>
        <taxon>Diademaceae</taxon>
        <taxon>Clathrospora</taxon>
    </lineage>
</organism>
<dbReference type="OrthoDB" id="3983163at2759"/>
<dbReference type="InterPro" id="IPR024645">
    <property type="entry name" value="Mitochondr_Som1"/>
</dbReference>
<dbReference type="Pfam" id="PF11093">
    <property type="entry name" value="Mitochondr_Som1"/>
    <property type="match status" value="1"/>
</dbReference>